<reference evidence="1 2" key="1">
    <citation type="journal article" date="2018" name="Genome Biol. Evol.">
        <title>Partnering With a Pest: Genomes of Hemlock Woolly Adelgid Symbionts Reveal Atypical Nutritional Provisioning Patterns in Dual-Obligate Bacteria.</title>
        <authorList>
            <person name="Weglarz K.M."/>
            <person name="Havill N.P."/>
            <person name="Burke G.R."/>
            <person name="von Dohlen C.D."/>
        </authorList>
    </citation>
    <scope>NUCLEOTIDE SEQUENCE [LARGE SCALE GENOMIC DNA]</scope>
    <source>
        <strain evidence="1 2">HWA_ENA</strain>
    </source>
</reference>
<accession>A0ABX5R825</accession>
<protein>
    <submittedName>
        <fullName evidence="1">Uncharacterized protein</fullName>
    </submittedName>
</protein>
<dbReference type="EMBL" id="CP026512">
    <property type="protein sequence ID" value="QAX81804.1"/>
    <property type="molecule type" value="Genomic_DNA"/>
</dbReference>
<name>A0ABX5R825_9PSED</name>
<gene>
    <name evidence="1" type="ORF">C3B55_00464</name>
</gene>
<organism evidence="1 2">
    <name type="scientific">Candidatus Pseudomonas adelgestsugas</name>
    <dbReference type="NCBI Taxonomy" id="1302376"/>
    <lineage>
        <taxon>Bacteria</taxon>
        <taxon>Pseudomonadati</taxon>
        <taxon>Pseudomonadota</taxon>
        <taxon>Gammaproteobacteria</taxon>
        <taxon>Pseudomonadales</taxon>
        <taxon>Pseudomonadaceae</taxon>
        <taxon>Pseudomonas</taxon>
    </lineage>
</organism>
<proteinExistence type="predicted"/>
<sequence length="41" mass="4462">MLLLISANSKTQHSAVIIADVFGKLGFSYLRMIPIEAATKL</sequence>
<dbReference type="Proteomes" id="UP000288953">
    <property type="component" value="Chromosome"/>
</dbReference>
<keyword evidence="2" id="KW-1185">Reference proteome</keyword>
<evidence type="ECO:0000313" key="1">
    <source>
        <dbReference type="EMBL" id="QAX81804.1"/>
    </source>
</evidence>
<evidence type="ECO:0000313" key="2">
    <source>
        <dbReference type="Proteomes" id="UP000288953"/>
    </source>
</evidence>